<dbReference type="GO" id="GO:0008253">
    <property type="term" value="F:5'-nucleotidase activity"/>
    <property type="evidence" value="ECO:0007669"/>
    <property type="project" value="InterPro"/>
</dbReference>
<reference evidence="3 4" key="1">
    <citation type="journal article" date="2016" name="Nat. Commun.">
        <title>Thousands of microbial genomes shed light on interconnected biogeochemical processes in an aquifer system.</title>
        <authorList>
            <person name="Anantharaman K."/>
            <person name="Brown C.T."/>
            <person name="Hug L.A."/>
            <person name="Sharon I."/>
            <person name="Castelle C.J."/>
            <person name="Probst A.J."/>
            <person name="Thomas B.C."/>
            <person name="Singh A."/>
            <person name="Wilkins M.J."/>
            <person name="Karaoz U."/>
            <person name="Brodie E.L."/>
            <person name="Williams K.H."/>
            <person name="Hubbard S.S."/>
            <person name="Banfield J.F."/>
        </authorList>
    </citation>
    <scope>NUCLEOTIDE SEQUENCE [LARGE SCALE GENOMIC DNA]</scope>
</reference>
<dbReference type="Pfam" id="PF06941">
    <property type="entry name" value="NT5C"/>
    <property type="match status" value="1"/>
</dbReference>
<dbReference type="SUPFAM" id="SSF56784">
    <property type="entry name" value="HAD-like"/>
    <property type="match status" value="1"/>
</dbReference>
<dbReference type="InterPro" id="IPR036412">
    <property type="entry name" value="HAD-like_sf"/>
</dbReference>
<dbReference type="GO" id="GO:0009264">
    <property type="term" value="P:deoxyribonucleotide catabolic process"/>
    <property type="evidence" value="ECO:0007669"/>
    <property type="project" value="InterPro"/>
</dbReference>
<organism evidence="3 4">
    <name type="scientific">Candidatus Falkowbacteria bacterium RIFOXYA2_FULL_47_19</name>
    <dbReference type="NCBI Taxonomy" id="1797994"/>
    <lineage>
        <taxon>Bacteria</taxon>
        <taxon>Candidatus Falkowiibacteriota</taxon>
    </lineage>
</organism>
<dbReference type="STRING" id="1797994.A2227_03690"/>
<protein>
    <recommendedName>
        <fullName evidence="5">Nucleotidase</fullName>
    </recommendedName>
</protein>
<dbReference type="PANTHER" id="PTHR35134">
    <property type="entry name" value="NUCLEOTIDASE YQFW-RELATED"/>
    <property type="match status" value="1"/>
</dbReference>
<feature type="active site" description="Proton donor" evidence="2">
    <location>
        <position position="8"/>
    </location>
</feature>
<dbReference type="EMBL" id="MFGB01000016">
    <property type="protein sequence ID" value="OGF26355.1"/>
    <property type="molecule type" value="Genomic_DNA"/>
</dbReference>
<dbReference type="InterPro" id="IPR010708">
    <property type="entry name" value="5'(3')-deoxyribonucleotidase"/>
</dbReference>
<proteinExistence type="inferred from homology"/>
<dbReference type="Proteomes" id="UP000178367">
    <property type="component" value="Unassembled WGS sequence"/>
</dbReference>
<dbReference type="InterPro" id="IPR052419">
    <property type="entry name" value="5_3-deoxyribonucleotidase-like"/>
</dbReference>
<name>A0A1F5SI33_9BACT</name>
<feature type="active site" description="Nucleophile" evidence="2">
    <location>
        <position position="6"/>
    </location>
</feature>
<comment type="caution">
    <text evidence="3">The sequence shown here is derived from an EMBL/GenBank/DDBJ whole genome shotgun (WGS) entry which is preliminary data.</text>
</comment>
<evidence type="ECO:0000256" key="2">
    <source>
        <dbReference type="PIRSR" id="PIRSR610708-1"/>
    </source>
</evidence>
<dbReference type="InterPro" id="IPR023214">
    <property type="entry name" value="HAD_sf"/>
</dbReference>
<comment type="similarity">
    <text evidence="1">Belongs to the 5'(3')-deoxyribonucleotidase family.</text>
</comment>
<gene>
    <name evidence="3" type="ORF">A2227_03690</name>
</gene>
<evidence type="ECO:0000313" key="3">
    <source>
        <dbReference type="EMBL" id="OGF26355.1"/>
    </source>
</evidence>
<sequence>MLIAIDVDEVLADFSSALVEYHNNKYHRGLLGYRPEMKHWWQAWGKTKEGAIGRVYEFINSREVLKIDPIPGAVEGVRALKESGHDLVVITGRPIEAMDETWAWLNVHFPDMFRRAYSTDFHLVNRGKENKGDICARRGVDLLIDDFYEYCLEAAGRGVPALLFTTPWNKKLDLPSGITRVNDWAEIIDYVRSNGKAL</sequence>
<dbReference type="AlphaFoldDB" id="A0A1F5SI33"/>
<accession>A0A1F5SI33</accession>
<evidence type="ECO:0008006" key="5">
    <source>
        <dbReference type="Google" id="ProtNLM"/>
    </source>
</evidence>
<dbReference type="PANTHER" id="PTHR35134:SF2">
    <property type="entry name" value="NUCLEOTIDASE YQFW-RELATED"/>
    <property type="match status" value="1"/>
</dbReference>
<evidence type="ECO:0000256" key="1">
    <source>
        <dbReference type="ARBA" id="ARBA00009589"/>
    </source>
</evidence>
<dbReference type="Gene3D" id="3.40.50.1000">
    <property type="entry name" value="HAD superfamily/HAD-like"/>
    <property type="match status" value="1"/>
</dbReference>
<evidence type="ECO:0000313" key="4">
    <source>
        <dbReference type="Proteomes" id="UP000178367"/>
    </source>
</evidence>